<keyword evidence="7 10" id="KW-0732">Signal</keyword>
<feature type="signal peptide" evidence="10">
    <location>
        <begin position="1"/>
        <end position="39"/>
    </location>
</feature>
<dbReference type="EC" id="1.7.2.3" evidence="4"/>
<evidence type="ECO:0000256" key="10">
    <source>
        <dbReference type="SAM" id="SignalP"/>
    </source>
</evidence>
<dbReference type="NCBIfam" id="NF011682">
    <property type="entry name" value="PRK15102.1"/>
    <property type="match status" value="1"/>
</dbReference>
<dbReference type="Pfam" id="PF01568">
    <property type="entry name" value="Molydop_binding"/>
    <property type="match status" value="1"/>
</dbReference>
<dbReference type="Pfam" id="PF18364">
    <property type="entry name" value="Molybdopterin_N"/>
    <property type="match status" value="1"/>
</dbReference>
<evidence type="ECO:0000313" key="15">
    <source>
        <dbReference type="Proteomes" id="UP000199598"/>
    </source>
</evidence>
<dbReference type="PROSITE" id="PS00490">
    <property type="entry name" value="MOLYBDOPTERIN_PROK_2"/>
    <property type="match status" value="1"/>
</dbReference>
<evidence type="ECO:0000256" key="1">
    <source>
        <dbReference type="ARBA" id="ARBA00001942"/>
    </source>
</evidence>
<dbReference type="PANTHER" id="PTHR43742">
    <property type="entry name" value="TRIMETHYLAMINE-N-OXIDE REDUCTASE"/>
    <property type="match status" value="1"/>
</dbReference>
<dbReference type="InterPro" id="IPR006655">
    <property type="entry name" value="Mopterin_OxRdtase_prok_CS"/>
</dbReference>
<name>A0A1I4CMU8_9HYPH</name>
<comment type="cofactor">
    <cofactor evidence="1">
        <name>Mo-bis(molybdopterin guanine dinucleotide)</name>
        <dbReference type="ChEBI" id="CHEBI:60539"/>
    </cofactor>
</comment>
<dbReference type="Gene3D" id="3.40.228.10">
    <property type="entry name" value="Dimethylsulfoxide Reductase, domain 2"/>
    <property type="match status" value="1"/>
</dbReference>
<protein>
    <recommendedName>
        <fullName evidence="4">trimethylamine-N-oxide reductase</fullName>
        <ecNumber evidence="4">1.7.2.3</ecNumber>
    </recommendedName>
</protein>
<proteinExistence type="inferred from homology"/>
<dbReference type="InterPro" id="IPR019546">
    <property type="entry name" value="TAT_signal_bac_arc"/>
</dbReference>
<evidence type="ECO:0000313" key="14">
    <source>
        <dbReference type="EMBL" id="SFK81607.1"/>
    </source>
</evidence>
<dbReference type="InterPro" id="IPR006658">
    <property type="entry name" value="BisC"/>
</dbReference>
<evidence type="ECO:0000256" key="6">
    <source>
        <dbReference type="ARBA" id="ARBA00022723"/>
    </source>
</evidence>
<dbReference type="Pfam" id="PF00384">
    <property type="entry name" value="Molybdopterin"/>
    <property type="match status" value="1"/>
</dbReference>
<dbReference type="PROSITE" id="PS51318">
    <property type="entry name" value="TAT"/>
    <property type="match status" value="1"/>
</dbReference>
<dbReference type="EMBL" id="FOSK01000009">
    <property type="protein sequence ID" value="SFK81607.1"/>
    <property type="molecule type" value="Genomic_DNA"/>
</dbReference>
<dbReference type="InterPro" id="IPR041954">
    <property type="entry name" value="CT_DMSOR/BSOR/TMAOR"/>
</dbReference>
<dbReference type="RefSeq" id="WP_093521476.1">
    <property type="nucleotide sequence ID" value="NZ_FOSK01000009.1"/>
</dbReference>
<keyword evidence="8" id="KW-0574">Periplasm</keyword>
<evidence type="ECO:0000256" key="9">
    <source>
        <dbReference type="ARBA" id="ARBA00023002"/>
    </source>
</evidence>
<reference evidence="14 15" key="1">
    <citation type="submission" date="2016-10" db="EMBL/GenBank/DDBJ databases">
        <authorList>
            <person name="Varghese N."/>
            <person name="Submissions S."/>
        </authorList>
    </citation>
    <scope>NUCLEOTIDE SEQUENCE [LARGE SCALE GENOMIC DNA]</scope>
    <source>
        <strain evidence="14 15">DSM 16392</strain>
    </source>
</reference>
<accession>A0A1I4CMU8</accession>
<feature type="domain" description="Molybdopterin oxidoreductase" evidence="11">
    <location>
        <begin position="91"/>
        <end position="551"/>
    </location>
</feature>
<dbReference type="SUPFAM" id="SSF50692">
    <property type="entry name" value="ADC-like"/>
    <property type="match status" value="1"/>
</dbReference>
<feature type="chain" id="PRO_5045548526" description="trimethylamine-N-oxide reductase" evidence="10">
    <location>
        <begin position="40"/>
        <end position="811"/>
    </location>
</feature>
<keyword evidence="15" id="KW-1185">Reference proteome</keyword>
<dbReference type="Gene3D" id="2.40.40.20">
    <property type="match status" value="1"/>
</dbReference>
<evidence type="ECO:0000259" key="12">
    <source>
        <dbReference type="Pfam" id="PF01568"/>
    </source>
</evidence>
<comment type="subcellular location">
    <subcellularLocation>
        <location evidence="2">Periplasm</location>
    </subcellularLocation>
</comment>
<dbReference type="InterPro" id="IPR041460">
    <property type="entry name" value="Molybdopterin_N"/>
</dbReference>
<dbReference type="NCBIfam" id="TIGR00509">
    <property type="entry name" value="bisC_fam"/>
    <property type="match status" value="1"/>
</dbReference>
<evidence type="ECO:0000256" key="5">
    <source>
        <dbReference type="ARBA" id="ARBA00022505"/>
    </source>
</evidence>
<evidence type="ECO:0000256" key="8">
    <source>
        <dbReference type="ARBA" id="ARBA00022764"/>
    </source>
</evidence>
<keyword evidence="6" id="KW-0479">Metal-binding</keyword>
<dbReference type="InterPro" id="IPR006656">
    <property type="entry name" value="Mopterin_OxRdtase"/>
</dbReference>
<dbReference type="InterPro" id="IPR050612">
    <property type="entry name" value="Prok_Mopterin_Oxidored"/>
</dbReference>
<dbReference type="Gene3D" id="3.40.50.740">
    <property type="match status" value="1"/>
</dbReference>
<evidence type="ECO:0000259" key="11">
    <source>
        <dbReference type="Pfam" id="PF00384"/>
    </source>
</evidence>
<dbReference type="InterPro" id="IPR009010">
    <property type="entry name" value="Asp_de-COase-like_dom_sf"/>
</dbReference>
<dbReference type="InterPro" id="IPR006657">
    <property type="entry name" value="MoPterin_dinucl-bd_dom"/>
</dbReference>
<evidence type="ECO:0000256" key="4">
    <source>
        <dbReference type="ARBA" id="ARBA00011885"/>
    </source>
</evidence>
<feature type="domain" description="Molybdopterin dinucleotide-binding" evidence="12">
    <location>
        <begin position="669"/>
        <end position="787"/>
    </location>
</feature>
<organism evidence="14 15">
    <name type="scientific">Pseudovibrio ascidiaceicola</name>
    <dbReference type="NCBI Taxonomy" id="285279"/>
    <lineage>
        <taxon>Bacteria</taxon>
        <taxon>Pseudomonadati</taxon>
        <taxon>Pseudomonadota</taxon>
        <taxon>Alphaproteobacteria</taxon>
        <taxon>Hyphomicrobiales</taxon>
        <taxon>Stappiaceae</taxon>
        <taxon>Pseudovibrio</taxon>
    </lineage>
</organism>
<dbReference type="CDD" id="cd02793">
    <property type="entry name" value="MopB_CT_DMSOR-BSOR-TMAOR"/>
    <property type="match status" value="1"/>
</dbReference>
<comment type="similarity">
    <text evidence="3">Belongs to the prokaryotic molybdopterin-containing oxidoreductase family.</text>
</comment>
<feature type="domain" description="Molybdopterin oxidoreductase N-terminal" evidence="13">
    <location>
        <begin position="47"/>
        <end position="87"/>
    </location>
</feature>
<dbReference type="SUPFAM" id="SSF53706">
    <property type="entry name" value="Formate dehydrogenase/DMSO reductase, domains 1-3"/>
    <property type="match status" value="1"/>
</dbReference>
<sequence>MSKIIANYTSRRSFLKGASALGALGVLAPSIFSPRFAQAAVNGEVLSGCHWGAFRAVVKDGRWTEVKPWEQDPHPSHQLAGVMDSVYSPSRIKYPMVRRAYLEKGRGADVEDRGSNDFVRVSWDKALDLVAQELKYAKATHGPRSIFTGTYGWKSAGKIHNSRSLLRRLINRGLQMPNVTHTGDYSTGASQVIMPHVMGTLEVYEQQTVWPVVVDNTEVLVVWGADPIKTNQIDWLIADHDSYTYLEEFKKTGKKVICIDPLKSKTAEFMDAEWVQVKPQTDVALMLGMAHTLFVEELYDADFMDEYTAGFEKFLPYLTGETDQTPKSAEWASEICGVPADKIKELARLFMGNRTMLTSGWSLQRQHHGEQPHWMLVTLASMLGQIGLPGGGFGLSYHYSNGGTPTSDGPALSGMNDGGAMEGSVSIPVARVVEMLERPGEEYDFNGTRYTFPDIKIAYWAGGNPFHHHQDRNRMIKAWQKLETVIVQDYQWTATARFADIVLPAASAYERNDIEAMGSYSNKATVAMKKIVDPVFEARSEYDIFVDLADRLGNKEAYTDGRDEMDWVRHYYEQAQKQAASKNLEMPAFEKFWEDGIVVHPVSQAAKEYVRYADYREDPLLEPLGTPTGKIEIYSKNIEKMGYDDCPPHPMWMEPLERLDGPDAKFPVHVNTGHPNDRLHSQLCGTVLREGYAVADREPCMINPKDAEARGIKSGDVIRIFNDRGQTLAGAIVSEDIMPSVIRLYEGAWYDPVEGGKVGSLCAYGDVNTLTPDLGTSKLAQGNCGHTVIADFEKFEGELPEVKVFTAPKNG</sequence>
<evidence type="ECO:0000256" key="7">
    <source>
        <dbReference type="ARBA" id="ARBA00022729"/>
    </source>
</evidence>
<dbReference type="Gene3D" id="3.90.55.10">
    <property type="entry name" value="Dimethylsulfoxide Reductase, domain 3"/>
    <property type="match status" value="1"/>
</dbReference>
<evidence type="ECO:0000256" key="2">
    <source>
        <dbReference type="ARBA" id="ARBA00004418"/>
    </source>
</evidence>
<comment type="caution">
    <text evidence="14">The sequence shown here is derived from an EMBL/GenBank/DDBJ whole genome shotgun (WGS) entry which is preliminary data.</text>
</comment>
<evidence type="ECO:0000256" key="3">
    <source>
        <dbReference type="ARBA" id="ARBA00010312"/>
    </source>
</evidence>
<dbReference type="PANTHER" id="PTHR43742:SF10">
    <property type="entry name" value="TRIMETHYLAMINE-N-OXIDE REDUCTASE 2"/>
    <property type="match status" value="1"/>
</dbReference>
<dbReference type="InterPro" id="IPR006311">
    <property type="entry name" value="TAT_signal"/>
</dbReference>
<gene>
    <name evidence="14" type="ORF">SAMN04488518_109216</name>
</gene>
<evidence type="ECO:0000259" key="13">
    <source>
        <dbReference type="Pfam" id="PF18364"/>
    </source>
</evidence>
<keyword evidence="5" id="KW-0500">Molybdenum</keyword>
<keyword evidence="9" id="KW-0560">Oxidoreductase</keyword>
<dbReference type="CDD" id="cd02769">
    <property type="entry name" value="MopB_DMSOR-BSOR-TMAOR"/>
    <property type="match status" value="1"/>
</dbReference>
<dbReference type="Proteomes" id="UP000199598">
    <property type="component" value="Unassembled WGS sequence"/>
</dbReference>
<dbReference type="NCBIfam" id="TIGR01409">
    <property type="entry name" value="TAT_signal_seq"/>
    <property type="match status" value="1"/>
</dbReference>